<evidence type="ECO:0000313" key="7">
    <source>
        <dbReference type="Proteomes" id="UP000072660"/>
    </source>
</evidence>
<sequence>MKQEENKSTIKIGLGGPVTGPLAEYGEQVFNGARMAIDQINAKGGVLGRQLEAVVYDDACDPKQAVAVANKAVGDKIAFVVGHTCSSSTQPASDIYEDEGILMVTSSATAPEITARGHKLIFRTIGLDNMQGPAAGRYIADKAKPKNLAVIHDKQQYGEGIASEVKRTAEEAGLNVVVFEGVNAGDRDFASLITRLRQADVDFVYFGGYHPEMGLLMRQSRERGLEARFMGPEGAGNTEITAIAGAASEGMLVTLPKSSDQDPANAELVAAFKERNQDPSGPFVLLSYAAAQVIAEGIAKAGTTDTTKVAEALRSNSFTTPVGVLEFAESGDLKDFEFEIYEWHQDGSKTLAP</sequence>
<keyword evidence="3" id="KW-0732">Signal</keyword>
<dbReference type="InterPro" id="IPR028081">
    <property type="entry name" value="Leu-bd"/>
</dbReference>
<dbReference type="Gene3D" id="3.40.50.2300">
    <property type="match status" value="2"/>
</dbReference>
<dbReference type="AlphaFoldDB" id="A0A139SY91"/>
<gene>
    <name evidence="6" type="ORF">AXE65_08955</name>
</gene>
<dbReference type="InterPro" id="IPR028082">
    <property type="entry name" value="Peripla_BP_I"/>
</dbReference>
<evidence type="ECO:0000256" key="4">
    <source>
        <dbReference type="ARBA" id="ARBA00022970"/>
    </source>
</evidence>
<dbReference type="SUPFAM" id="SSF53822">
    <property type="entry name" value="Periplasmic binding protein-like I"/>
    <property type="match status" value="1"/>
</dbReference>
<comment type="similarity">
    <text evidence="1">Belongs to the leucine-binding protein family.</text>
</comment>
<dbReference type="PRINTS" id="PR00337">
    <property type="entry name" value="LEUILEVALBP"/>
</dbReference>
<evidence type="ECO:0000259" key="5">
    <source>
        <dbReference type="Pfam" id="PF13458"/>
    </source>
</evidence>
<evidence type="ECO:0000313" key="6">
    <source>
        <dbReference type="EMBL" id="KXU39362.1"/>
    </source>
</evidence>
<keyword evidence="7" id="KW-1185">Reference proteome</keyword>
<protein>
    <submittedName>
        <fullName evidence="6">Leucine ABC transporter subunit substrate-binding protein LivK</fullName>
    </submittedName>
</protein>
<reference evidence="6 7" key="1">
    <citation type="submission" date="2016-02" db="EMBL/GenBank/DDBJ databases">
        <authorList>
            <person name="Wen L."/>
            <person name="He K."/>
            <person name="Yang H."/>
        </authorList>
    </citation>
    <scope>NUCLEOTIDE SEQUENCE [LARGE SCALE GENOMIC DNA]</scope>
    <source>
        <strain evidence="6 7">CV58</strain>
    </source>
</reference>
<dbReference type="PANTHER" id="PTHR47151">
    <property type="entry name" value="LEU/ILE/VAL-BINDING ABC TRANSPORTER SUBUNIT"/>
    <property type="match status" value="1"/>
</dbReference>
<dbReference type="PANTHER" id="PTHR47151:SF3">
    <property type="entry name" value="LEUCINE-SPECIFIC-BINDING PROTEIN"/>
    <property type="match status" value="1"/>
</dbReference>
<proteinExistence type="inferred from homology"/>
<accession>A0A139SY91</accession>
<dbReference type="GO" id="GO:0006865">
    <property type="term" value="P:amino acid transport"/>
    <property type="evidence" value="ECO:0007669"/>
    <property type="project" value="UniProtKB-KW"/>
</dbReference>
<dbReference type="Proteomes" id="UP000072660">
    <property type="component" value="Unassembled WGS sequence"/>
</dbReference>
<feature type="domain" description="Leucine-binding protein" evidence="5">
    <location>
        <begin position="9"/>
        <end position="329"/>
    </location>
</feature>
<comment type="caution">
    <text evidence="6">The sequence shown here is derived from an EMBL/GenBank/DDBJ whole genome shotgun (WGS) entry which is preliminary data.</text>
</comment>
<evidence type="ECO:0000256" key="1">
    <source>
        <dbReference type="ARBA" id="ARBA00010062"/>
    </source>
</evidence>
<dbReference type="NCBIfam" id="NF011933">
    <property type="entry name" value="PRK15404.1"/>
    <property type="match status" value="1"/>
</dbReference>
<name>A0A139SY91_9GAMM</name>
<dbReference type="EMBL" id="LSZO01000017">
    <property type="protein sequence ID" value="KXU39362.1"/>
    <property type="molecule type" value="Genomic_DNA"/>
</dbReference>
<evidence type="ECO:0000256" key="2">
    <source>
        <dbReference type="ARBA" id="ARBA00022448"/>
    </source>
</evidence>
<evidence type="ECO:0000256" key="3">
    <source>
        <dbReference type="ARBA" id="ARBA00022729"/>
    </source>
</evidence>
<organism evidence="6 7">
    <name type="scientific">Ventosimonas gracilis</name>
    <dbReference type="NCBI Taxonomy" id="1680762"/>
    <lineage>
        <taxon>Bacteria</taxon>
        <taxon>Pseudomonadati</taxon>
        <taxon>Pseudomonadota</taxon>
        <taxon>Gammaproteobacteria</taxon>
        <taxon>Pseudomonadales</taxon>
        <taxon>Ventosimonadaceae</taxon>
        <taxon>Ventosimonas</taxon>
    </lineage>
</organism>
<dbReference type="InterPro" id="IPR000709">
    <property type="entry name" value="Leu_Ile_Val-bd"/>
</dbReference>
<keyword evidence="2" id="KW-0813">Transport</keyword>
<dbReference type="Pfam" id="PF13458">
    <property type="entry name" value="Peripla_BP_6"/>
    <property type="match status" value="1"/>
</dbReference>
<keyword evidence="4" id="KW-0029">Amino-acid transport</keyword>
<dbReference type="CDD" id="cd06342">
    <property type="entry name" value="PBP1_ABC_LIVBP-like"/>
    <property type="match status" value="1"/>
</dbReference>